<evidence type="ECO:0000313" key="2">
    <source>
        <dbReference type="Proteomes" id="UP000030745"/>
    </source>
</evidence>
<evidence type="ECO:0000313" key="1">
    <source>
        <dbReference type="EMBL" id="KDO17501.1"/>
    </source>
</evidence>
<dbReference type="Proteomes" id="UP000030745">
    <property type="component" value="Unassembled WGS sequence"/>
</dbReference>
<dbReference type="EMBL" id="KK583644">
    <property type="protein sequence ID" value="KDO17501.1"/>
    <property type="molecule type" value="Genomic_DNA"/>
</dbReference>
<reference evidence="1 2" key="1">
    <citation type="journal article" date="2013" name="PLoS Genet.">
        <title>Distinctive expansion of potential virulence genes in the genome of the oomycete fish pathogen Saprolegnia parasitica.</title>
        <authorList>
            <person name="Jiang R.H."/>
            <person name="de Bruijn I."/>
            <person name="Haas B.J."/>
            <person name="Belmonte R."/>
            <person name="Lobach L."/>
            <person name="Christie J."/>
            <person name="van den Ackerveken G."/>
            <person name="Bottin A."/>
            <person name="Bulone V."/>
            <person name="Diaz-Moreno S.M."/>
            <person name="Dumas B."/>
            <person name="Fan L."/>
            <person name="Gaulin E."/>
            <person name="Govers F."/>
            <person name="Grenville-Briggs L.J."/>
            <person name="Horner N.R."/>
            <person name="Levin J.Z."/>
            <person name="Mammella M."/>
            <person name="Meijer H.J."/>
            <person name="Morris P."/>
            <person name="Nusbaum C."/>
            <person name="Oome S."/>
            <person name="Phillips A.J."/>
            <person name="van Rooyen D."/>
            <person name="Rzeszutek E."/>
            <person name="Saraiva M."/>
            <person name="Secombes C.J."/>
            <person name="Seidl M.F."/>
            <person name="Snel B."/>
            <person name="Stassen J.H."/>
            <person name="Sykes S."/>
            <person name="Tripathy S."/>
            <person name="van den Berg H."/>
            <person name="Vega-Arreguin J.C."/>
            <person name="Wawra S."/>
            <person name="Young S.K."/>
            <person name="Zeng Q."/>
            <person name="Dieguez-Uribeondo J."/>
            <person name="Russ C."/>
            <person name="Tyler B.M."/>
            <person name="van West P."/>
        </authorList>
    </citation>
    <scope>NUCLEOTIDE SEQUENCE [LARGE SCALE GENOMIC DNA]</scope>
    <source>
        <strain evidence="1 2">CBS 223.65</strain>
    </source>
</reference>
<feature type="non-terminal residue" evidence="1">
    <location>
        <position position="99"/>
    </location>
</feature>
<dbReference type="KEGG" id="spar:SPRG_15666"/>
<organism evidence="1 2">
    <name type="scientific">Saprolegnia parasitica (strain CBS 223.65)</name>
    <dbReference type="NCBI Taxonomy" id="695850"/>
    <lineage>
        <taxon>Eukaryota</taxon>
        <taxon>Sar</taxon>
        <taxon>Stramenopiles</taxon>
        <taxon>Oomycota</taxon>
        <taxon>Saprolegniomycetes</taxon>
        <taxon>Saprolegniales</taxon>
        <taxon>Saprolegniaceae</taxon>
        <taxon>Saprolegnia</taxon>
    </lineage>
</organism>
<dbReference type="RefSeq" id="XP_012211789.1">
    <property type="nucleotide sequence ID" value="XM_012356399.1"/>
</dbReference>
<dbReference type="OrthoDB" id="197206at2759"/>
<dbReference type="GeneID" id="24137374"/>
<gene>
    <name evidence="1" type="ORF">SPRG_15666</name>
</gene>
<keyword evidence="2" id="KW-1185">Reference proteome</keyword>
<name>A0A067BT82_SAPPC</name>
<sequence>MTVPTTTFVAARSPRDSTILKIQDDDGKADAPTDVVEGCSVPFMFLMCAPCMAMNMAWAAQWAALGPLLQILLPSTAVQLVQLVGPVTGVIVTPVVGVL</sequence>
<proteinExistence type="predicted"/>
<dbReference type="AlphaFoldDB" id="A0A067BT82"/>
<dbReference type="VEuPathDB" id="FungiDB:SPRG_15666"/>
<protein>
    <submittedName>
        <fullName evidence="1">Uncharacterized protein</fullName>
    </submittedName>
</protein>
<accession>A0A067BT82</accession>